<dbReference type="SMART" id="SM00020">
    <property type="entry name" value="Tryp_SPc"/>
    <property type="match status" value="1"/>
</dbReference>
<evidence type="ECO:0000256" key="5">
    <source>
        <dbReference type="SAM" id="SignalP"/>
    </source>
</evidence>
<comment type="caution">
    <text evidence="7">The sequence shown here is derived from an EMBL/GenBank/DDBJ whole genome shotgun (WGS) entry which is preliminary data.</text>
</comment>
<accession>A0A8K0NTX8</accession>
<evidence type="ECO:0000256" key="2">
    <source>
        <dbReference type="ARBA" id="ARBA00022801"/>
    </source>
</evidence>
<dbReference type="InterPro" id="IPR001254">
    <property type="entry name" value="Trypsin_dom"/>
</dbReference>
<evidence type="ECO:0000313" key="7">
    <source>
        <dbReference type="EMBL" id="KAG8224525.1"/>
    </source>
</evidence>
<dbReference type="InterPro" id="IPR043504">
    <property type="entry name" value="Peptidase_S1_PA_chymotrypsin"/>
</dbReference>
<evidence type="ECO:0000256" key="4">
    <source>
        <dbReference type="ARBA" id="ARBA00023157"/>
    </source>
</evidence>
<dbReference type="PANTHER" id="PTHR24276">
    <property type="entry name" value="POLYSERASE-RELATED"/>
    <property type="match status" value="1"/>
</dbReference>
<name>A0A8K0NTX8_LADFU</name>
<dbReference type="AlphaFoldDB" id="A0A8K0NTX8"/>
<feature type="domain" description="Peptidase S1" evidence="6">
    <location>
        <begin position="27"/>
        <end position="260"/>
    </location>
</feature>
<dbReference type="GO" id="GO:0006508">
    <property type="term" value="P:proteolysis"/>
    <property type="evidence" value="ECO:0007669"/>
    <property type="project" value="UniProtKB-KW"/>
</dbReference>
<protein>
    <recommendedName>
        <fullName evidence="6">Peptidase S1 domain-containing protein</fullName>
    </recommendedName>
</protein>
<sequence length="271" mass="30133">MEMSIKRCLVILLLLPIGILQQRISKPKNGKTTVRMAKINEFPSTVVIFDEGNANCGGVILASEWVLVAGNCFIGAEEMDFNNTRISAGSTYLSSGGSWHYVKEAHRSKKSSPFHGGGVGLIKVTPPFYLKGDYIKEAVLPSEELILKPEDVLTIVGHGGLLEEQIYQSDELRKKESKLVDHEECKEDYEFINISIGDTCFCSQVPAAEENRLCLWGASDVTFKDNAVVGLRVWDHNCGGFPNIHVQVSKYVKWIQKKIGKSQKKKKTANK</sequence>
<evidence type="ECO:0000256" key="1">
    <source>
        <dbReference type="ARBA" id="ARBA00022670"/>
    </source>
</evidence>
<reference evidence="7" key="1">
    <citation type="submission" date="2013-04" db="EMBL/GenBank/DDBJ databases">
        <authorList>
            <person name="Qu J."/>
            <person name="Murali S.C."/>
            <person name="Bandaranaike D."/>
            <person name="Bellair M."/>
            <person name="Blankenburg K."/>
            <person name="Chao H."/>
            <person name="Dinh H."/>
            <person name="Doddapaneni H."/>
            <person name="Downs B."/>
            <person name="Dugan-Rocha S."/>
            <person name="Elkadiri S."/>
            <person name="Gnanaolivu R.D."/>
            <person name="Hernandez B."/>
            <person name="Javaid M."/>
            <person name="Jayaseelan J.C."/>
            <person name="Lee S."/>
            <person name="Li M."/>
            <person name="Ming W."/>
            <person name="Munidasa M."/>
            <person name="Muniz J."/>
            <person name="Nguyen L."/>
            <person name="Ongeri F."/>
            <person name="Osuji N."/>
            <person name="Pu L.-L."/>
            <person name="Puazo M."/>
            <person name="Qu C."/>
            <person name="Quiroz J."/>
            <person name="Raj R."/>
            <person name="Weissenberger G."/>
            <person name="Xin Y."/>
            <person name="Zou X."/>
            <person name="Han Y."/>
            <person name="Richards S."/>
            <person name="Worley K."/>
            <person name="Muzny D."/>
            <person name="Gibbs R."/>
        </authorList>
    </citation>
    <scope>NUCLEOTIDE SEQUENCE</scope>
    <source>
        <strain evidence="7">Sampled in the wild</strain>
    </source>
</reference>
<dbReference type="PANTHER" id="PTHR24276:SF98">
    <property type="entry name" value="FI18310P1-RELATED"/>
    <property type="match status" value="1"/>
</dbReference>
<dbReference type="SUPFAM" id="SSF50494">
    <property type="entry name" value="Trypsin-like serine proteases"/>
    <property type="match status" value="1"/>
</dbReference>
<keyword evidence="1" id="KW-0645">Protease</keyword>
<dbReference type="InterPro" id="IPR009003">
    <property type="entry name" value="Peptidase_S1_PA"/>
</dbReference>
<dbReference type="Pfam" id="PF00089">
    <property type="entry name" value="Trypsin"/>
    <property type="match status" value="1"/>
</dbReference>
<evidence type="ECO:0000259" key="6">
    <source>
        <dbReference type="PROSITE" id="PS50240"/>
    </source>
</evidence>
<keyword evidence="4" id="KW-1015">Disulfide bond</keyword>
<reference evidence="7" key="2">
    <citation type="submission" date="2017-10" db="EMBL/GenBank/DDBJ databases">
        <title>Ladona fulva Genome sequencing and assembly.</title>
        <authorList>
            <person name="Murali S."/>
            <person name="Richards S."/>
            <person name="Bandaranaike D."/>
            <person name="Bellair M."/>
            <person name="Blankenburg K."/>
            <person name="Chao H."/>
            <person name="Dinh H."/>
            <person name="Doddapaneni H."/>
            <person name="Dugan-Rocha S."/>
            <person name="Elkadiri S."/>
            <person name="Gnanaolivu R."/>
            <person name="Hernandez B."/>
            <person name="Skinner E."/>
            <person name="Javaid M."/>
            <person name="Lee S."/>
            <person name="Li M."/>
            <person name="Ming W."/>
            <person name="Munidasa M."/>
            <person name="Muniz J."/>
            <person name="Nguyen L."/>
            <person name="Hughes D."/>
            <person name="Osuji N."/>
            <person name="Pu L.-L."/>
            <person name="Puazo M."/>
            <person name="Qu C."/>
            <person name="Quiroz J."/>
            <person name="Raj R."/>
            <person name="Weissenberger G."/>
            <person name="Xin Y."/>
            <person name="Zou X."/>
            <person name="Han Y."/>
            <person name="Worley K."/>
            <person name="Muzny D."/>
            <person name="Gibbs R."/>
        </authorList>
    </citation>
    <scope>NUCLEOTIDE SEQUENCE</scope>
    <source>
        <strain evidence="7">Sampled in the wild</strain>
    </source>
</reference>
<keyword evidence="3" id="KW-0720">Serine protease</keyword>
<dbReference type="InterPro" id="IPR050430">
    <property type="entry name" value="Peptidase_S1"/>
</dbReference>
<dbReference type="PROSITE" id="PS50240">
    <property type="entry name" value="TRYPSIN_DOM"/>
    <property type="match status" value="1"/>
</dbReference>
<evidence type="ECO:0000313" key="8">
    <source>
        <dbReference type="Proteomes" id="UP000792457"/>
    </source>
</evidence>
<dbReference type="Gene3D" id="2.40.10.10">
    <property type="entry name" value="Trypsin-like serine proteases"/>
    <property type="match status" value="1"/>
</dbReference>
<feature type="signal peptide" evidence="5">
    <location>
        <begin position="1"/>
        <end position="21"/>
    </location>
</feature>
<evidence type="ECO:0000256" key="3">
    <source>
        <dbReference type="ARBA" id="ARBA00022825"/>
    </source>
</evidence>
<keyword evidence="2" id="KW-0378">Hydrolase</keyword>
<dbReference type="GO" id="GO:0004252">
    <property type="term" value="F:serine-type endopeptidase activity"/>
    <property type="evidence" value="ECO:0007669"/>
    <property type="project" value="InterPro"/>
</dbReference>
<gene>
    <name evidence="7" type="ORF">J437_LFUL004216</name>
</gene>
<dbReference type="Proteomes" id="UP000792457">
    <property type="component" value="Unassembled WGS sequence"/>
</dbReference>
<proteinExistence type="predicted"/>
<keyword evidence="5" id="KW-0732">Signal</keyword>
<organism evidence="7 8">
    <name type="scientific">Ladona fulva</name>
    <name type="common">Scarce chaser dragonfly</name>
    <name type="synonym">Libellula fulva</name>
    <dbReference type="NCBI Taxonomy" id="123851"/>
    <lineage>
        <taxon>Eukaryota</taxon>
        <taxon>Metazoa</taxon>
        <taxon>Ecdysozoa</taxon>
        <taxon>Arthropoda</taxon>
        <taxon>Hexapoda</taxon>
        <taxon>Insecta</taxon>
        <taxon>Pterygota</taxon>
        <taxon>Palaeoptera</taxon>
        <taxon>Odonata</taxon>
        <taxon>Epiprocta</taxon>
        <taxon>Anisoptera</taxon>
        <taxon>Libelluloidea</taxon>
        <taxon>Libellulidae</taxon>
        <taxon>Ladona</taxon>
    </lineage>
</organism>
<feature type="chain" id="PRO_5035463697" description="Peptidase S1 domain-containing protein" evidence="5">
    <location>
        <begin position="22"/>
        <end position="271"/>
    </location>
</feature>
<dbReference type="EMBL" id="KZ308199">
    <property type="protein sequence ID" value="KAG8224525.1"/>
    <property type="molecule type" value="Genomic_DNA"/>
</dbReference>
<keyword evidence="8" id="KW-1185">Reference proteome</keyword>